<comment type="caution">
    <text evidence="2">The sequence shown here is derived from an EMBL/GenBank/DDBJ whole genome shotgun (WGS) entry which is preliminary data.</text>
</comment>
<protein>
    <recommendedName>
        <fullName evidence="4">Nucleotidyl transferase AbiEii/AbiGii toxin family protein</fullName>
    </recommendedName>
</protein>
<accession>A0AA37KR31</accession>
<gene>
    <name evidence="2" type="ORF">CE91St16_22260</name>
</gene>
<organism evidence="2 3">
    <name type="scientific">Alistipes finegoldii</name>
    <dbReference type="NCBI Taxonomy" id="214856"/>
    <lineage>
        <taxon>Bacteria</taxon>
        <taxon>Pseudomonadati</taxon>
        <taxon>Bacteroidota</taxon>
        <taxon>Bacteroidia</taxon>
        <taxon>Bacteroidales</taxon>
        <taxon>Rikenellaceae</taxon>
        <taxon>Alistipes</taxon>
    </lineage>
</organism>
<proteinExistence type="predicted"/>
<evidence type="ECO:0000313" key="3">
    <source>
        <dbReference type="Proteomes" id="UP001055105"/>
    </source>
</evidence>
<evidence type="ECO:0000313" key="2">
    <source>
        <dbReference type="EMBL" id="GKI19318.1"/>
    </source>
</evidence>
<reference evidence="2" key="1">
    <citation type="submission" date="2022-01" db="EMBL/GenBank/DDBJ databases">
        <title>Novel bile acid biosynthetic pathways are enriched in the microbiome of centenarians.</title>
        <authorList>
            <person name="Sato Y."/>
            <person name="Atarashi K."/>
            <person name="Plichta R.D."/>
            <person name="Arai Y."/>
            <person name="Sasajima S."/>
            <person name="Kearney M.S."/>
            <person name="Suda W."/>
            <person name="Takeshita K."/>
            <person name="Sasaki T."/>
            <person name="Okamoto S."/>
            <person name="Skelly N.A."/>
            <person name="Okamura Y."/>
            <person name="Vlamakis H."/>
            <person name="Li Y."/>
            <person name="Tanoue T."/>
            <person name="Takei H."/>
            <person name="Nittono H."/>
            <person name="Narushima S."/>
            <person name="Irie J."/>
            <person name="Itoh H."/>
            <person name="Moriya K."/>
            <person name="Sugiura Y."/>
            <person name="Suematsu M."/>
            <person name="Moritoki N."/>
            <person name="Shibata S."/>
            <person name="Littman R.D."/>
            <person name="Fischbach A.M."/>
            <person name="Uwamino Y."/>
            <person name="Inoue T."/>
            <person name="Honda A."/>
            <person name="Hattori M."/>
            <person name="Murai T."/>
            <person name="Xavier J.R."/>
            <person name="Hirose N."/>
            <person name="Honda K."/>
        </authorList>
    </citation>
    <scope>NUCLEOTIDE SEQUENCE</scope>
    <source>
        <strain evidence="2">CE91-St16</strain>
    </source>
</reference>
<dbReference type="InterPro" id="IPR014942">
    <property type="entry name" value="AbiEii"/>
</dbReference>
<name>A0AA37KR31_9BACT</name>
<dbReference type="RefSeq" id="WP_244076664.1">
    <property type="nucleotide sequence ID" value="NZ_AP025581.1"/>
</dbReference>
<dbReference type="AlphaFoldDB" id="A0AA37KR31"/>
<evidence type="ECO:0008006" key="4">
    <source>
        <dbReference type="Google" id="ProtNLM"/>
    </source>
</evidence>
<evidence type="ECO:0000256" key="1">
    <source>
        <dbReference type="SAM" id="MobiDB-lite"/>
    </source>
</evidence>
<dbReference type="EMBL" id="BQOL01000001">
    <property type="protein sequence ID" value="GKI19318.1"/>
    <property type="molecule type" value="Genomic_DNA"/>
</dbReference>
<sequence>MLHTQTVAPQTLGLLKQLEAEPRLAAFNLAGGTALALYLGHRVSVDLDLFTPESFDAGELEAFLSQRYGFQTAFRRPDTLKGMIDGVKIDCIAHKYAYLRQPYAESGIRLYSIEDIVAMKLSAIADDGSRLKDFVDIACLSTRIPFYEMLKCYERKFPQANVIRPFKALTYFDDIDFGEDIVMLNFEYDWKQIARRLKEMTVRQEHIFFAVAVKRTETSRSGGQGYDLYETGSEEMNPYPC</sequence>
<dbReference type="Pfam" id="PF08843">
    <property type="entry name" value="AbiEii"/>
    <property type="match status" value="2"/>
</dbReference>
<dbReference type="Proteomes" id="UP001055105">
    <property type="component" value="Unassembled WGS sequence"/>
</dbReference>
<feature type="region of interest" description="Disordered" evidence="1">
    <location>
        <begin position="220"/>
        <end position="241"/>
    </location>
</feature>